<gene>
    <name evidence="2" type="ORF">J2771_001467</name>
</gene>
<evidence type="ECO:0008006" key="4">
    <source>
        <dbReference type="Google" id="ProtNLM"/>
    </source>
</evidence>
<evidence type="ECO:0000313" key="3">
    <source>
        <dbReference type="Proteomes" id="UP001240164"/>
    </source>
</evidence>
<keyword evidence="1" id="KW-0812">Transmembrane</keyword>
<dbReference type="Proteomes" id="UP001240164">
    <property type="component" value="Unassembled WGS sequence"/>
</dbReference>
<protein>
    <recommendedName>
        <fullName evidence="4">Bacteriophage protein</fullName>
    </recommendedName>
</protein>
<name>A0ABD5ALI1_ACICA</name>
<comment type="caution">
    <text evidence="2">The sequence shown here is derived from an EMBL/GenBank/DDBJ whole genome shotgun (WGS) entry which is preliminary data.</text>
</comment>
<feature type="transmembrane region" description="Helical" evidence="1">
    <location>
        <begin position="46"/>
        <end position="65"/>
    </location>
</feature>
<feature type="transmembrane region" description="Helical" evidence="1">
    <location>
        <begin position="77"/>
        <end position="98"/>
    </location>
</feature>
<dbReference type="AlphaFoldDB" id="A0ABD5ALI1"/>
<dbReference type="EMBL" id="JAUSQP010000001">
    <property type="protein sequence ID" value="MDP9803213.1"/>
    <property type="molecule type" value="Genomic_DNA"/>
</dbReference>
<keyword evidence="1" id="KW-0472">Membrane</keyword>
<sequence>MAEPISTAGASAFFKIYGMAIVVILSTALIALVVMMIRMPKNPQEWAVGLICTVVSSITGGSFFIMKFGLHEWVNNVWGVLALGGFFFACGLPGWFIVRITANFINQREGKNIVEVVKELKKEVKGD</sequence>
<accession>A0ABD5ALI1</accession>
<reference evidence="2 3" key="1">
    <citation type="submission" date="2023-07" db="EMBL/GenBank/DDBJ databases">
        <title>Sorghum-associated microbial communities from plants grown in Nebraska, USA.</title>
        <authorList>
            <person name="Schachtman D."/>
        </authorList>
    </citation>
    <scope>NUCLEOTIDE SEQUENCE [LARGE SCALE GENOMIC DNA]</scope>
    <source>
        <strain evidence="2 3">CC146</strain>
    </source>
</reference>
<evidence type="ECO:0000313" key="2">
    <source>
        <dbReference type="EMBL" id="MDP9803213.1"/>
    </source>
</evidence>
<dbReference type="RefSeq" id="WP_000830091.1">
    <property type="nucleotide sequence ID" value="NZ_JAUSQP010000001.1"/>
</dbReference>
<proteinExistence type="predicted"/>
<feature type="transmembrane region" description="Helical" evidence="1">
    <location>
        <begin position="12"/>
        <end position="34"/>
    </location>
</feature>
<organism evidence="2 3">
    <name type="scientific">Acinetobacter calcoaceticus</name>
    <dbReference type="NCBI Taxonomy" id="471"/>
    <lineage>
        <taxon>Bacteria</taxon>
        <taxon>Pseudomonadati</taxon>
        <taxon>Pseudomonadota</taxon>
        <taxon>Gammaproteobacteria</taxon>
        <taxon>Moraxellales</taxon>
        <taxon>Moraxellaceae</taxon>
        <taxon>Acinetobacter</taxon>
        <taxon>Acinetobacter calcoaceticus/baumannii complex</taxon>
    </lineage>
</organism>
<evidence type="ECO:0000256" key="1">
    <source>
        <dbReference type="SAM" id="Phobius"/>
    </source>
</evidence>
<keyword evidence="1" id="KW-1133">Transmembrane helix</keyword>